<keyword evidence="2" id="KW-0812">Transmembrane</keyword>
<organism evidence="3 4">
    <name type="scientific">Haloplanus ruber</name>
    <dbReference type="NCBI Taxonomy" id="869892"/>
    <lineage>
        <taxon>Archaea</taxon>
        <taxon>Methanobacteriati</taxon>
        <taxon>Methanobacteriota</taxon>
        <taxon>Stenosarchaea group</taxon>
        <taxon>Halobacteria</taxon>
        <taxon>Halobacteriales</taxon>
        <taxon>Haloferacaceae</taxon>
        <taxon>Haloplanus</taxon>
    </lineage>
</organism>
<evidence type="ECO:0000313" key="3">
    <source>
        <dbReference type="EMBL" id="MFD1634156.1"/>
    </source>
</evidence>
<dbReference type="InterPro" id="IPR035185">
    <property type="entry name" value="DUF5305"/>
</dbReference>
<evidence type="ECO:0000256" key="1">
    <source>
        <dbReference type="SAM" id="MobiDB-lite"/>
    </source>
</evidence>
<comment type="caution">
    <text evidence="3">The sequence shown here is derived from an EMBL/GenBank/DDBJ whole genome shotgun (WGS) entry which is preliminary data.</text>
</comment>
<evidence type="ECO:0000256" key="2">
    <source>
        <dbReference type="SAM" id="Phobius"/>
    </source>
</evidence>
<feature type="region of interest" description="Disordered" evidence="1">
    <location>
        <begin position="355"/>
        <end position="390"/>
    </location>
</feature>
<dbReference type="RefSeq" id="WP_256404411.1">
    <property type="nucleotide sequence ID" value="NZ_CP187151.1"/>
</dbReference>
<gene>
    <name evidence="3" type="ORF">ACFSBJ_10495</name>
</gene>
<feature type="transmembrane region" description="Helical" evidence="2">
    <location>
        <begin position="17"/>
        <end position="40"/>
    </location>
</feature>
<feature type="transmembrane region" description="Helical" evidence="2">
    <location>
        <begin position="247"/>
        <end position="268"/>
    </location>
</feature>
<keyword evidence="2" id="KW-0472">Membrane</keyword>
<keyword evidence="4" id="KW-1185">Reference proteome</keyword>
<reference evidence="3 4" key="1">
    <citation type="journal article" date="2019" name="Int. J. Syst. Evol. Microbiol.">
        <title>The Global Catalogue of Microorganisms (GCM) 10K type strain sequencing project: providing services to taxonomists for standard genome sequencing and annotation.</title>
        <authorList>
            <consortium name="The Broad Institute Genomics Platform"/>
            <consortium name="The Broad Institute Genome Sequencing Center for Infectious Disease"/>
            <person name="Wu L."/>
            <person name="Ma J."/>
        </authorList>
    </citation>
    <scope>NUCLEOTIDE SEQUENCE [LARGE SCALE GENOMIC DNA]</scope>
    <source>
        <strain evidence="3 4">CGMCC 1.10594</strain>
    </source>
</reference>
<dbReference type="Proteomes" id="UP001597075">
    <property type="component" value="Unassembled WGS sequence"/>
</dbReference>
<keyword evidence="2" id="KW-1133">Transmembrane helix</keyword>
<dbReference type="AlphaFoldDB" id="A0ABD6CZP3"/>
<sequence length="390" mass="42375">MAWGSDWPRGRIVLSEWFVVIAAVAAMLALVGGAVTYTAYASPGTTVEERQVSSWEGNGTYTTTARVTEPNPLYPVGTELSERPAYFLSVSPRMQGRFAFGYEATDDGSLDVTAESRLVMRSIAESDDGSPVEYWRMEESIDSTRVTGVPPGRSVELTFERNVSRTLDRMENVSDRLGGSPGSLQLRAVTRVRIAGEVNGQSVNRSAEYTLPIETDRSTYRPRSTQGSAVTGSTTERITRQQTYGPLWRLGGPAATILGLVAFVGLLYGRAAGRFAVTDAEREAVAFRTTREEFDDWITVARPPESVFDRPQVDVADLTGLVDTAIDTDERVFEHPDGTAYYVLHDDCCYVFEPPTASTDHAVPGDGPTEGEDPSPEAADGSQDAPDADS</sequence>
<evidence type="ECO:0000313" key="4">
    <source>
        <dbReference type="Proteomes" id="UP001597075"/>
    </source>
</evidence>
<protein>
    <submittedName>
        <fullName evidence="3">DUF5305 domain-containing protein</fullName>
    </submittedName>
</protein>
<dbReference type="EMBL" id="JBHUDL010000010">
    <property type="protein sequence ID" value="MFD1634156.1"/>
    <property type="molecule type" value="Genomic_DNA"/>
</dbReference>
<proteinExistence type="predicted"/>
<dbReference type="Pfam" id="PF17231">
    <property type="entry name" value="DUF5305"/>
    <property type="match status" value="1"/>
</dbReference>
<name>A0ABD6CZP3_9EURY</name>
<accession>A0ABD6CZP3</accession>